<dbReference type="PANTHER" id="PTHR34978:SF3">
    <property type="entry name" value="SLR0241 PROTEIN"/>
    <property type="match status" value="1"/>
</dbReference>
<keyword evidence="1" id="KW-1133">Transmembrane helix</keyword>
<dbReference type="Pfam" id="PF05569">
    <property type="entry name" value="Peptidase_M56"/>
    <property type="match status" value="1"/>
</dbReference>
<protein>
    <submittedName>
        <fullName evidence="3">M56 family metallopeptidase</fullName>
    </submittedName>
</protein>
<evidence type="ECO:0000313" key="3">
    <source>
        <dbReference type="EMBL" id="XCO75579.1"/>
    </source>
</evidence>
<feature type="domain" description="Peptidase M56" evidence="2">
    <location>
        <begin position="9"/>
        <end position="263"/>
    </location>
</feature>
<evidence type="ECO:0000259" key="2">
    <source>
        <dbReference type="Pfam" id="PF05569"/>
    </source>
</evidence>
<keyword evidence="1" id="KW-0472">Membrane</keyword>
<accession>A0AAU8MSR5</accession>
<organism evidence="3">
    <name type="scientific">Lysobacter firmicutimachus</name>
    <dbReference type="NCBI Taxonomy" id="1792846"/>
    <lineage>
        <taxon>Bacteria</taxon>
        <taxon>Pseudomonadati</taxon>
        <taxon>Pseudomonadota</taxon>
        <taxon>Gammaproteobacteria</taxon>
        <taxon>Lysobacterales</taxon>
        <taxon>Lysobacteraceae</taxon>
        <taxon>Lysobacter</taxon>
    </lineage>
</organism>
<feature type="transmembrane region" description="Helical" evidence="1">
    <location>
        <begin position="6"/>
        <end position="27"/>
    </location>
</feature>
<sequence>MSRHDWSAALIETTLAMSAALALVLLLRAPLRRGFGAGVAYAAWLIVPASMLAVLLPSWPPRDAGVLSMAMQPVALYAERMQAAAVVQESWRGLGTVWALGAAAMALLLLWRQWRFVRGLGALRRRADGLHEARTDCGLPAAFGLWRPRIVVPRDFERRYSAVERSLVRAHERSHIVRGDLHLNAFVALLSCLYWFNPLLHYAVGRFRADQEFACDARVLRRYPGARRYYAEAMLKSALRVGVAPLTCSWASTHPITERIAMLRHPLPGAVRARIGAVALAALGGATAFAAWAAQPTLAPQERLITMSIERPVSQRGFALRVATEAGLRLENPEALDDTRRMLTFDLQRVSAKTAFQLIEAEFGLAAQFRGEAVRLVPGVKRRAPPAANARR</sequence>
<dbReference type="PANTHER" id="PTHR34978">
    <property type="entry name" value="POSSIBLE SENSOR-TRANSDUCER PROTEIN BLAR"/>
    <property type="match status" value="1"/>
</dbReference>
<dbReference type="EMBL" id="CP159925">
    <property type="protein sequence ID" value="XCO75579.1"/>
    <property type="molecule type" value="Genomic_DNA"/>
</dbReference>
<gene>
    <name evidence="3" type="ORF">ABU614_01925</name>
</gene>
<dbReference type="InterPro" id="IPR052173">
    <property type="entry name" value="Beta-lactam_resp_regulator"/>
</dbReference>
<dbReference type="CDD" id="cd07341">
    <property type="entry name" value="M56_BlaR1_MecR1_like"/>
    <property type="match status" value="1"/>
</dbReference>
<reference evidence="3" key="1">
    <citation type="submission" date="2024-06" db="EMBL/GenBank/DDBJ databases">
        <authorList>
            <person name="Li S."/>
        </authorList>
    </citation>
    <scope>NUCLEOTIDE SEQUENCE</scope>
    <source>
        <strain evidence="3">SR10</strain>
    </source>
</reference>
<proteinExistence type="predicted"/>
<dbReference type="InterPro" id="IPR008756">
    <property type="entry name" value="Peptidase_M56"/>
</dbReference>
<feature type="transmembrane region" description="Helical" evidence="1">
    <location>
        <begin position="91"/>
        <end position="111"/>
    </location>
</feature>
<dbReference type="RefSeq" id="WP_363798671.1">
    <property type="nucleotide sequence ID" value="NZ_CP159925.1"/>
</dbReference>
<feature type="transmembrane region" description="Helical" evidence="1">
    <location>
        <begin position="39"/>
        <end position="59"/>
    </location>
</feature>
<keyword evidence="1" id="KW-0812">Transmembrane</keyword>
<name>A0AAU8MSR5_9GAMM</name>
<dbReference type="AlphaFoldDB" id="A0AAU8MSR5"/>
<feature type="transmembrane region" description="Helical" evidence="1">
    <location>
        <begin position="181"/>
        <end position="197"/>
    </location>
</feature>
<evidence type="ECO:0000256" key="1">
    <source>
        <dbReference type="SAM" id="Phobius"/>
    </source>
</evidence>